<keyword evidence="2" id="KW-1185">Reference proteome</keyword>
<evidence type="ECO:0000313" key="1">
    <source>
        <dbReference type="EMBL" id="KAJ2968555.1"/>
    </source>
</evidence>
<reference evidence="1" key="1">
    <citation type="submission" date="2022-08" db="EMBL/GenBank/DDBJ databases">
        <title>Genome Sequence of Lecanicillium fungicola.</title>
        <authorList>
            <person name="Buettner E."/>
        </authorList>
    </citation>
    <scope>NUCLEOTIDE SEQUENCE</scope>
    <source>
        <strain evidence="1">Babe33</strain>
    </source>
</reference>
<proteinExistence type="predicted"/>
<dbReference type="EMBL" id="JANJQO010001965">
    <property type="protein sequence ID" value="KAJ2968555.1"/>
    <property type="molecule type" value="Genomic_DNA"/>
</dbReference>
<dbReference type="Proteomes" id="UP001143910">
    <property type="component" value="Unassembled WGS sequence"/>
</dbReference>
<protein>
    <submittedName>
        <fullName evidence="1">Uncharacterized protein</fullName>
    </submittedName>
</protein>
<comment type="caution">
    <text evidence="1">The sequence shown here is derived from an EMBL/GenBank/DDBJ whole genome shotgun (WGS) entry which is preliminary data.</text>
</comment>
<evidence type="ECO:0000313" key="2">
    <source>
        <dbReference type="Proteomes" id="UP001143910"/>
    </source>
</evidence>
<name>A0ACC1MNH8_9HYPO</name>
<sequence>MQVNGDGQSTMEDAFMAQVLRELAATPYACSWLRAFHSWADEPEQRELQLQLPQDDPMTRIKCGFTFYSFIEVLKKFPEVLGDQEDLLLSIRDALVHESVKSPCEEGWGIIHGDLWGGNILAPKSGWNDTPTPENPNKLFIIDWELAQYGHRAYDLGQIIGDMYERKVFRNRDVTLPVMNGIIEGYGVVNNAMAFRIAIYVGVHLITWYQRRPKKGPAANVPRQVINDGLQLGKDFIIKGWEKDKQFFNETMLASLFTNK</sequence>
<accession>A0ACC1MNH8</accession>
<organism evidence="1 2">
    <name type="scientific">Zarea fungicola</name>
    <dbReference type="NCBI Taxonomy" id="93591"/>
    <lineage>
        <taxon>Eukaryota</taxon>
        <taxon>Fungi</taxon>
        <taxon>Dikarya</taxon>
        <taxon>Ascomycota</taxon>
        <taxon>Pezizomycotina</taxon>
        <taxon>Sordariomycetes</taxon>
        <taxon>Hypocreomycetidae</taxon>
        <taxon>Hypocreales</taxon>
        <taxon>Cordycipitaceae</taxon>
        <taxon>Zarea</taxon>
    </lineage>
</organism>
<gene>
    <name evidence="1" type="ORF">NQ176_g9120</name>
</gene>